<dbReference type="EMBL" id="JAUTXY010000007">
    <property type="protein sequence ID" value="MEE2059139.1"/>
    <property type="molecule type" value="Genomic_DNA"/>
</dbReference>
<dbReference type="SUPFAM" id="SSF53901">
    <property type="entry name" value="Thiolase-like"/>
    <property type="match status" value="2"/>
</dbReference>
<name>A0ABU7LC59_9NOCA</name>
<dbReference type="InterPro" id="IPR055140">
    <property type="entry name" value="Thiolase_C_2"/>
</dbReference>
<dbReference type="Pfam" id="PF22691">
    <property type="entry name" value="Thiolase_C_1"/>
    <property type="match status" value="1"/>
</dbReference>
<evidence type="ECO:0000313" key="2">
    <source>
        <dbReference type="EMBL" id="MEE2059139.1"/>
    </source>
</evidence>
<dbReference type="NCBIfam" id="NF005892">
    <property type="entry name" value="PRK07855.1"/>
    <property type="match status" value="1"/>
</dbReference>
<feature type="domain" description="Thiolase C-terminal" evidence="1">
    <location>
        <begin position="259"/>
        <end position="378"/>
    </location>
</feature>
<keyword evidence="3" id="KW-1185">Reference proteome</keyword>
<dbReference type="CDD" id="cd00829">
    <property type="entry name" value="SCP-x_thiolase"/>
    <property type="match status" value="1"/>
</dbReference>
<evidence type="ECO:0000313" key="3">
    <source>
        <dbReference type="Proteomes" id="UP001336020"/>
    </source>
</evidence>
<evidence type="ECO:0000259" key="1">
    <source>
        <dbReference type="Pfam" id="PF22691"/>
    </source>
</evidence>
<dbReference type="PANTHER" id="PTHR42870">
    <property type="entry name" value="ACETYL-COA C-ACETYLTRANSFERASE"/>
    <property type="match status" value="1"/>
</dbReference>
<dbReference type="InterPro" id="IPR002155">
    <property type="entry name" value="Thiolase"/>
</dbReference>
<organism evidence="2 3">
    <name type="scientific">Rhodococcus artemisiae</name>
    <dbReference type="NCBI Taxonomy" id="714159"/>
    <lineage>
        <taxon>Bacteria</taxon>
        <taxon>Bacillati</taxon>
        <taxon>Actinomycetota</taxon>
        <taxon>Actinomycetes</taxon>
        <taxon>Mycobacteriales</taxon>
        <taxon>Nocardiaceae</taxon>
        <taxon>Rhodococcus</taxon>
    </lineage>
</organism>
<protein>
    <submittedName>
        <fullName evidence="2">Lipid-transfer protein</fullName>
    </submittedName>
</protein>
<dbReference type="Proteomes" id="UP001336020">
    <property type="component" value="Unassembled WGS sequence"/>
</dbReference>
<dbReference type="PIRSF" id="PIRSF000429">
    <property type="entry name" value="Ac-CoA_Ac_transf"/>
    <property type="match status" value="1"/>
</dbReference>
<sequence length="392" mass="40865">MMPLSGAAAIVGIGATEFSKASGRSEHRLAMEAITSALADAAIAPEEVDGLVKFTFDNTYASTVARSLGLRSLKFFPETPAGGGGGCGTVALAALAIAAGLANVVVCYRAMNERSQQRFGVPRSAPIPGAAVTSGDLDSSWHGPYGLSTPAAVIGMSARGYMHRYGATSEDFGRVSVAARRHAATNPAAWFHEKPITLDDHQTSRMISDPLRLLDCCQESDGAVALVVTSSARARRSGRPAAMVTGAAQGVGSETVLMSNHYRDDITVTEEIAIVGEQLWAQSGLRPDDIDVGVLYDHFSPTVLMQLEALGFCGAGEAPDFVRDGGIEVGGRLPVNTNGGQLGEAYIHGFNGMAEAVRQVRGTAVNQVPEAEHVVVTSGSHVPTSGLVLSRM</sequence>
<dbReference type="PANTHER" id="PTHR42870:SF1">
    <property type="entry name" value="NON-SPECIFIC LIPID-TRANSFER PROTEIN-LIKE 2"/>
    <property type="match status" value="1"/>
</dbReference>
<dbReference type="InterPro" id="IPR016039">
    <property type="entry name" value="Thiolase-like"/>
</dbReference>
<comment type="caution">
    <text evidence="2">The sequence shown here is derived from an EMBL/GenBank/DDBJ whole genome shotgun (WGS) entry which is preliminary data.</text>
</comment>
<accession>A0ABU7LC59</accession>
<dbReference type="Gene3D" id="3.40.47.10">
    <property type="match status" value="1"/>
</dbReference>
<reference evidence="2 3" key="1">
    <citation type="submission" date="2023-07" db="EMBL/GenBank/DDBJ databases">
        <authorList>
            <person name="Girao M."/>
            <person name="Carvalho M.F."/>
        </authorList>
    </citation>
    <scope>NUCLEOTIDE SEQUENCE [LARGE SCALE GENOMIC DNA]</scope>
    <source>
        <strain evidence="2 3">YIM65754</strain>
    </source>
</reference>
<gene>
    <name evidence="2" type="ORF">Q7514_16585</name>
</gene>
<proteinExistence type="predicted"/>